<dbReference type="Gene3D" id="2.130.10.130">
    <property type="entry name" value="Integrin alpha, N-terminal"/>
    <property type="match status" value="2"/>
</dbReference>
<dbReference type="EMBL" id="JARGDL010000016">
    <property type="protein sequence ID" value="MDF1612663.1"/>
    <property type="molecule type" value="Genomic_DNA"/>
</dbReference>
<dbReference type="SUPFAM" id="SSF69318">
    <property type="entry name" value="Integrin alpha N-terminal domain"/>
    <property type="match status" value="1"/>
</dbReference>
<organism evidence="4 5">
    <name type="scientific">Stygiobacter electus</name>
    <dbReference type="NCBI Taxonomy" id="3032292"/>
    <lineage>
        <taxon>Bacteria</taxon>
        <taxon>Pseudomonadati</taxon>
        <taxon>Ignavibacteriota</taxon>
        <taxon>Ignavibacteria</taxon>
        <taxon>Ignavibacteriales</taxon>
        <taxon>Melioribacteraceae</taxon>
        <taxon>Stygiobacter</taxon>
    </lineage>
</organism>
<dbReference type="InterPro" id="IPR013517">
    <property type="entry name" value="FG-GAP"/>
</dbReference>
<sequence length="546" mass="59835">MKNRFYFLVVLSFIFSIQVSAQLFKRTAEITEPSKKERGFGGVIAGVDFDKDGKTEIYACNTNMVDGPYELIPRLYKFEWNKTTSKWDSVWSATAPLSKQNTWPAFAWGDVDKDGKPEIYWAPVNYSPYPELPRILVYEYSGTGDDMGVSDGLGGFLPNASTPIVPGNGINLRPIKFVIADVDNDGKDEIIFADRASYMKIGVLSVDKIPDLGGGTEKWTVKFAGTDDPGIKALSSVYDIAVVNNYIYAFDGGGNVAGVYYANGKWNSAKAQKGLAGGKGSFKGSAVVDINKDGKKEILVAEWLDNTKGQGAKVWLLQQVADSLTSTEIADLESLGAVRLNGAAAGDLDGDGKLDFVTAARYDANNTVKVPVFRVEYQSGDIASKGSYTSAVIDSAYWTKNGDMDVVALANVDGDKDDEVLYTQGYSRGNPTDERMPLVILDRQFTPVSVEKLSYEVPANFYLEQNYPNPFNPTTNIRFGLNEASIVQLKVYNLLGEEVTTLVNNELMNAGSYNIKFNAEKLSSGIYIYTLKAGNYTLSKKMQLIK</sequence>
<feature type="domain" description="Secretion system C-terminal sorting" evidence="3">
    <location>
        <begin position="467"/>
        <end position="542"/>
    </location>
</feature>
<dbReference type="RefSeq" id="WP_321536434.1">
    <property type="nucleotide sequence ID" value="NZ_JARGDL010000016.1"/>
</dbReference>
<dbReference type="PANTHER" id="PTHR46580">
    <property type="entry name" value="SENSOR KINASE-RELATED"/>
    <property type="match status" value="1"/>
</dbReference>
<keyword evidence="5" id="KW-1185">Reference proteome</keyword>
<evidence type="ECO:0000256" key="2">
    <source>
        <dbReference type="SAM" id="SignalP"/>
    </source>
</evidence>
<dbReference type="InterPro" id="IPR026444">
    <property type="entry name" value="Secre_tail"/>
</dbReference>
<evidence type="ECO:0000256" key="1">
    <source>
        <dbReference type="ARBA" id="ARBA00022729"/>
    </source>
</evidence>
<name>A0AAE3TEV2_9BACT</name>
<feature type="signal peptide" evidence="2">
    <location>
        <begin position="1"/>
        <end position="21"/>
    </location>
</feature>
<accession>A0AAE3TEV2</accession>
<comment type="caution">
    <text evidence="4">The sequence shown here is derived from an EMBL/GenBank/DDBJ whole genome shotgun (WGS) entry which is preliminary data.</text>
</comment>
<dbReference type="InterPro" id="IPR028994">
    <property type="entry name" value="Integrin_alpha_N"/>
</dbReference>
<dbReference type="Pfam" id="PF18962">
    <property type="entry name" value="Por_Secre_tail"/>
    <property type="match status" value="1"/>
</dbReference>
<dbReference type="NCBIfam" id="TIGR04183">
    <property type="entry name" value="Por_Secre_tail"/>
    <property type="match status" value="1"/>
</dbReference>
<proteinExistence type="predicted"/>
<dbReference type="Proteomes" id="UP001221302">
    <property type="component" value="Unassembled WGS sequence"/>
</dbReference>
<protein>
    <submittedName>
        <fullName evidence="4">T9SS type A sorting domain-containing protein</fullName>
    </submittedName>
</protein>
<evidence type="ECO:0000313" key="5">
    <source>
        <dbReference type="Proteomes" id="UP001221302"/>
    </source>
</evidence>
<dbReference type="PANTHER" id="PTHR46580:SF4">
    <property type="entry name" value="ATP_GTP-BINDING PROTEIN"/>
    <property type="match status" value="1"/>
</dbReference>
<feature type="chain" id="PRO_5042157832" evidence="2">
    <location>
        <begin position="22"/>
        <end position="546"/>
    </location>
</feature>
<evidence type="ECO:0000259" key="3">
    <source>
        <dbReference type="Pfam" id="PF18962"/>
    </source>
</evidence>
<dbReference type="Pfam" id="PF13517">
    <property type="entry name" value="FG-GAP_3"/>
    <property type="match status" value="1"/>
</dbReference>
<keyword evidence="1 2" id="KW-0732">Signal</keyword>
<evidence type="ECO:0000313" key="4">
    <source>
        <dbReference type="EMBL" id="MDF1612663.1"/>
    </source>
</evidence>
<gene>
    <name evidence="4" type="ORF">P0M35_10920</name>
</gene>
<dbReference type="Gene3D" id="2.60.40.4070">
    <property type="match status" value="1"/>
</dbReference>
<reference evidence="4" key="1">
    <citation type="submission" date="2023-03" db="EMBL/GenBank/DDBJ databases">
        <title>Stygiobacter electus gen. nov., sp. nov., facultatively anaerobic thermotolerant bacterium of the class Ignavibacteria from a well of Yessentuki mineral water deposit.</title>
        <authorList>
            <person name="Podosokorskaya O.A."/>
            <person name="Elcheninov A.G."/>
            <person name="Petrova N.F."/>
            <person name="Zavarzina D.G."/>
            <person name="Kublanov I.V."/>
            <person name="Merkel A.Y."/>
        </authorList>
    </citation>
    <scope>NUCLEOTIDE SEQUENCE</scope>
    <source>
        <strain evidence="4">09-Me</strain>
    </source>
</reference>
<dbReference type="AlphaFoldDB" id="A0AAE3TEV2"/>